<dbReference type="InterPro" id="IPR001650">
    <property type="entry name" value="Helicase_C-like"/>
</dbReference>
<feature type="region of interest" description="Disordered" evidence="4">
    <location>
        <begin position="869"/>
        <end position="892"/>
    </location>
</feature>
<sequence>MYNTKPNAPFRPPRLIRKIDSNGSSLSPPSSSGSSQSYAPKRDAEICTKPIPRPTLQAHPIANNTQPLPKKQKPSPDPTESSHDKYLVQWRKRTTKKNKTWDGDGYATIVVAANTNQVMISLRSQDGKPMGKKQFNSLPNLDEVIVIGGYEFEIDEKVSSSQVASSGVADKESSSSPAKPKVVSTGFKKVAPQNYTQSPDFNVRKPLYENNANGIALPDPPNCPKFVKVHVDPILATKLRPHQIEGVTFLYECLLGYRNFKGKGCLLADEMGLGKTLMTIATIWTLLKQNPFIDQKKPIVNKVLIVCPVTLINNWRSEFRKWLGMNKVNVLTLGNSSNEKLDIINFGKLNVYQVLIINYEKVTAHYKELASVGFELLVCDEGHRLKNSSNKVLNHLIKLKIPRKIVLTGTPIQNYLLEFHTLISFLNPGVLPDLKNFQKKFVNPILRARDINCFDQEIKRQGEEISNQLIELTKPFILRRTQQILKNYLTTKTDILLFVPPTPLQLKLFDHIISLKNFNEMFSGPASFTMINMFKKICNSPSLLKNDDFFTKLINEDPTSSAFLQSNPLSTASGKINMLIPLLLEITTRGEKIVVVSNYTQTLNLLEIILQKLNLTFSRLDGSTPHNVRNKLVNQFNKTPSISVFLLSSKSGGMGINLTGASRLILFDNDWNPANDIQSMSRIHRDGQQKPCYIYRLFTTGCIDEKIFQRQLMKNKLSDKFLDGGQDKGGDAFDYEDLRNLFMVESGSRCNTHDLLCCDCGGDGSLASQEIENDDDDTEPVLATTMPSWMSARELQTNLNENENGNGGKKKKSMRLALGDYRHYDPKVCVDTEFDSVLSSIVNHESFNEKRVVPVTFIMSKISEQVEDADEALDEVGEKENVDVSPVDDKQV</sequence>
<dbReference type="PANTHER" id="PTHR45629:SF7">
    <property type="entry name" value="DNA EXCISION REPAIR PROTEIN ERCC-6-RELATED"/>
    <property type="match status" value="1"/>
</dbReference>
<feature type="domain" description="Helicase ATP-binding" evidence="5">
    <location>
        <begin position="256"/>
        <end position="429"/>
    </location>
</feature>
<dbReference type="PANTHER" id="PTHR45629">
    <property type="entry name" value="SNF2/RAD54 FAMILY MEMBER"/>
    <property type="match status" value="1"/>
</dbReference>
<dbReference type="GO" id="GO:0000724">
    <property type="term" value="P:double-strand break repair via homologous recombination"/>
    <property type="evidence" value="ECO:0007669"/>
    <property type="project" value="TreeGrafter"/>
</dbReference>
<name>A0A8J5UK37_9ASCO</name>
<dbReference type="InterPro" id="IPR014001">
    <property type="entry name" value="Helicase_ATP-bd"/>
</dbReference>
<dbReference type="Proteomes" id="UP000694255">
    <property type="component" value="Unassembled WGS sequence"/>
</dbReference>
<keyword evidence="1" id="KW-0547">Nucleotide-binding</keyword>
<keyword evidence="8" id="KW-1185">Reference proteome</keyword>
<reference evidence="7 8" key="1">
    <citation type="journal article" date="2021" name="DNA Res.">
        <title>Genome analysis of Candida subhashii reveals its hybrid nature and dual mitochondrial genome conformations.</title>
        <authorList>
            <person name="Mixao V."/>
            <person name="Hegedusova E."/>
            <person name="Saus E."/>
            <person name="Pryszcz L.P."/>
            <person name="Cillingova A."/>
            <person name="Nosek J."/>
            <person name="Gabaldon T."/>
        </authorList>
    </citation>
    <scope>NUCLEOTIDE SEQUENCE [LARGE SCALE GENOMIC DNA]</scope>
    <source>
        <strain evidence="7 8">CBS 10753</strain>
    </source>
</reference>
<evidence type="ECO:0000313" key="8">
    <source>
        <dbReference type="Proteomes" id="UP000694255"/>
    </source>
</evidence>
<dbReference type="GO" id="GO:0005634">
    <property type="term" value="C:nucleus"/>
    <property type="evidence" value="ECO:0007669"/>
    <property type="project" value="TreeGrafter"/>
</dbReference>
<dbReference type="PROSITE" id="PS51192">
    <property type="entry name" value="HELICASE_ATP_BIND_1"/>
    <property type="match status" value="1"/>
</dbReference>
<comment type="caution">
    <text evidence="7">The sequence shown here is derived from an EMBL/GenBank/DDBJ whole genome shotgun (WGS) entry which is preliminary data.</text>
</comment>
<evidence type="ECO:0000313" key="7">
    <source>
        <dbReference type="EMBL" id="KAG7661636.1"/>
    </source>
</evidence>
<dbReference type="SMART" id="SM00487">
    <property type="entry name" value="DEXDc"/>
    <property type="match status" value="1"/>
</dbReference>
<dbReference type="GO" id="GO:0007131">
    <property type="term" value="P:reciprocal meiotic recombination"/>
    <property type="evidence" value="ECO:0007669"/>
    <property type="project" value="TreeGrafter"/>
</dbReference>
<evidence type="ECO:0000256" key="1">
    <source>
        <dbReference type="ARBA" id="ARBA00022741"/>
    </source>
</evidence>
<dbReference type="Pfam" id="PF00176">
    <property type="entry name" value="SNF2-rel_dom"/>
    <property type="match status" value="1"/>
</dbReference>
<dbReference type="CDD" id="cd18793">
    <property type="entry name" value="SF2_C_SNF"/>
    <property type="match status" value="1"/>
</dbReference>
<dbReference type="GO" id="GO:0016787">
    <property type="term" value="F:hydrolase activity"/>
    <property type="evidence" value="ECO:0007669"/>
    <property type="project" value="UniProtKB-KW"/>
</dbReference>
<dbReference type="AlphaFoldDB" id="A0A8J5UK37"/>
<gene>
    <name evidence="7" type="ORF">J8A68_004905</name>
</gene>
<dbReference type="InterPro" id="IPR000330">
    <property type="entry name" value="SNF2_N"/>
</dbReference>
<dbReference type="InterPro" id="IPR049730">
    <property type="entry name" value="SNF2/RAD54-like_C"/>
</dbReference>
<feature type="compositionally biased region" description="Basic and acidic residues" evidence="4">
    <location>
        <begin position="876"/>
        <end position="892"/>
    </location>
</feature>
<dbReference type="GeneID" id="73471705"/>
<dbReference type="RefSeq" id="XP_049261869.1">
    <property type="nucleotide sequence ID" value="XM_049408913.1"/>
</dbReference>
<protein>
    <submittedName>
        <fullName evidence="7">RDH54</fullName>
    </submittedName>
</protein>
<accession>A0A8J5UK37</accession>
<dbReference type="GO" id="GO:0015616">
    <property type="term" value="F:DNA translocase activity"/>
    <property type="evidence" value="ECO:0007669"/>
    <property type="project" value="TreeGrafter"/>
</dbReference>
<keyword evidence="3" id="KW-0067">ATP-binding</keyword>
<evidence type="ECO:0000259" key="5">
    <source>
        <dbReference type="PROSITE" id="PS51192"/>
    </source>
</evidence>
<dbReference type="GO" id="GO:0005524">
    <property type="term" value="F:ATP binding"/>
    <property type="evidence" value="ECO:0007669"/>
    <property type="project" value="InterPro"/>
</dbReference>
<feature type="compositionally biased region" description="Low complexity" evidence="4">
    <location>
        <begin position="21"/>
        <end position="37"/>
    </location>
</feature>
<proteinExistence type="predicted"/>
<dbReference type="CDD" id="cd18004">
    <property type="entry name" value="DEXHc_RAD54"/>
    <property type="match status" value="1"/>
</dbReference>
<dbReference type="SMART" id="SM00490">
    <property type="entry name" value="HELICc"/>
    <property type="match status" value="1"/>
</dbReference>
<feature type="domain" description="Helicase C-terminal" evidence="6">
    <location>
        <begin position="578"/>
        <end position="733"/>
    </location>
</feature>
<dbReference type="PROSITE" id="PS51194">
    <property type="entry name" value="HELICASE_CTER"/>
    <property type="match status" value="1"/>
</dbReference>
<keyword evidence="2" id="KW-0378">Hydrolase</keyword>
<dbReference type="InterPro" id="IPR050496">
    <property type="entry name" value="SNF2_RAD54_helicase_repair"/>
</dbReference>
<dbReference type="OrthoDB" id="413460at2759"/>
<evidence type="ECO:0000256" key="4">
    <source>
        <dbReference type="SAM" id="MobiDB-lite"/>
    </source>
</evidence>
<organism evidence="7 8">
    <name type="scientific">[Candida] subhashii</name>
    <dbReference type="NCBI Taxonomy" id="561895"/>
    <lineage>
        <taxon>Eukaryota</taxon>
        <taxon>Fungi</taxon>
        <taxon>Dikarya</taxon>
        <taxon>Ascomycota</taxon>
        <taxon>Saccharomycotina</taxon>
        <taxon>Pichiomycetes</taxon>
        <taxon>Debaryomycetaceae</taxon>
        <taxon>Spathaspora</taxon>
    </lineage>
</organism>
<dbReference type="Pfam" id="PF00271">
    <property type="entry name" value="Helicase_C"/>
    <property type="match status" value="1"/>
</dbReference>
<evidence type="ECO:0000259" key="6">
    <source>
        <dbReference type="PROSITE" id="PS51194"/>
    </source>
</evidence>
<dbReference type="EMBL" id="JAGSYN010000216">
    <property type="protein sequence ID" value="KAG7661636.1"/>
    <property type="molecule type" value="Genomic_DNA"/>
</dbReference>
<evidence type="ECO:0000256" key="2">
    <source>
        <dbReference type="ARBA" id="ARBA00022801"/>
    </source>
</evidence>
<evidence type="ECO:0000256" key="3">
    <source>
        <dbReference type="ARBA" id="ARBA00022840"/>
    </source>
</evidence>
<feature type="region of interest" description="Disordered" evidence="4">
    <location>
        <begin position="1"/>
        <end position="86"/>
    </location>
</feature>